<keyword evidence="3" id="KW-0560">Oxidoreductase</keyword>
<dbReference type="PANTHER" id="PTHR42847:SF4">
    <property type="entry name" value="ALKANESULFONATE MONOOXYGENASE-RELATED"/>
    <property type="match status" value="1"/>
</dbReference>
<dbReference type="PANTHER" id="PTHR42847">
    <property type="entry name" value="ALKANESULFONATE MONOOXYGENASE"/>
    <property type="match status" value="1"/>
</dbReference>
<gene>
    <name evidence="6" type="ORF">CVT23_08845</name>
</gene>
<keyword evidence="2" id="KW-0288">FMN</keyword>
<keyword evidence="4" id="KW-0503">Monooxygenase</keyword>
<accession>A0A2M9G2C7</accession>
<dbReference type="Proteomes" id="UP000229498">
    <property type="component" value="Unassembled WGS sequence"/>
</dbReference>
<keyword evidence="1" id="KW-0285">Flavoprotein</keyword>
<sequence>MTDEKTGADRLEVGITISFQRHEALGETWDRVYGEALELAAEADRLGMRAIWVSEHHGEEDGYCPSPIVAGAALSRAAPNCRIGQGIAIAPLYGHPLRLAEDLAVLDNISGGRLEIGLGQGYRPAEFDAYGFDYRRRTRAFEETLEVLHRAWTGERFDYDGDVYRVKDGALRPAPVNPGRPPLWIGAAAPKARDRVIRNRAGLIVAPLIELRHAARQFADFDEQTRAAGVERLPHALMREIMIGDSFEEAVEAHRDSLDLVYRQQYAPERTGLSVKDPETGERRKLTSDDPYYLSQAFMEERWFVGPPETVAARIREWAPKLGLRHLIWQPKPPGLPLDRAMRNLERMGREVLPLL</sequence>
<dbReference type="InterPro" id="IPR050172">
    <property type="entry name" value="SsuD_RutA_monooxygenase"/>
</dbReference>
<dbReference type="AlphaFoldDB" id="A0A2M9G2C7"/>
<evidence type="ECO:0000256" key="3">
    <source>
        <dbReference type="ARBA" id="ARBA00023002"/>
    </source>
</evidence>
<evidence type="ECO:0000313" key="6">
    <source>
        <dbReference type="EMBL" id="PJK29873.1"/>
    </source>
</evidence>
<dbReference type="GO" id="GO:0046306">
    <property type="term" value="P:alkanesulfonate catabolic process"/>
    <property type="evidence" value="ECO:0007669"/>
    <property type="project" value="TreeGrafter"/>
</dbReference>
<dbReference type="EMBL" id="PHIG01000031">
    <property type="protein sequence ID" value="PJK29873.1"/>
    <property type="molecule type" value="Genomic_DNA"/>
</dbReference>
<comment type="caution">
    <text evidence="6">The sequence shown here is derived from an EMBL/GenBank/DDBJ whole genome shotgun (WGS) entry which is preliminary data.</text>
</comment>
<evidence type="ECO:0000256" key="1">
    <source>
        <dbReference type="ARBA" id="ARBA00022630"/>
    </source>
</evidence>
<dbReference type="Gene3D" id="3.20.20.30">
    <property type="entry name" value="Luciferase-like domain"/>
    <property type="match status" value="1"/>
</dbReference>
<keyword evidence="7" id="KW-1185">Reference proteome</keyword>
<dbReference type="InterPro" id="IPR036661">
    <property type="entry name" value="Luciferase-like_sf"/>
</dbReference>
<dbReference type="RefSeq" id="WP_109793150.1">
    <property type="nucleotide sequence ID" value="NZ_PHIG01000031.1"/>
</dbReference>
<dbReference type="SUPFAM" id="SSF51679">
    <property type="entry name" value="Bacterial luciferase-like"/>
    <property type="match status" value="1"/>
</dbReference>
<dbReference type="GO" id="GO:0008726">
    <property type="term" value="F:alkanesulfonate monooxygenase activity"/>
    <property type="evidence" value="ECO:0007669"/>
    <property type="project" value="TreeGrafter"/>
</dbReference>
<reference evidence="6 7" key="1">
    <citation type="submission" date="2017-11" db="EMBL/GenBank/DDBJ databases">
        <title>Draft genome sequence of Rhizobiales bacterium SY3-13.</title>
        <authorList>
            <person name="Sun C."/>
        </authorList>
    </citation>
    <scope>NUCLEOTIDE SEQUENCE [LARGE SCALE GENOMIC DNA]</scope>
    <source>
        <strain evidence="6 7">SY3-13</strain>
    </source>
</reference>
<name>A0A2M9G2C7_9PROT</name>
<dbReference type="InterPro" id="IPR011251">
    <property type="entry name" value="Luciferase-like_dom"/>
</dbReference>
<evidence type="ECO:0000256" key="4">
    <source>
        <dbReference type="ARBA" id="ARBA00023033"/>
    </source>
</evidence>
<organism evidence="6 7">
    <name type="scientific">Minwuia thermotolerans</name>
    <dbReference type="NCBI Taxonomy" id="2056226"/>
    <lineage>
        <taxon>Bacteria</taxon>
        <taxon>Pseudomonadati</taxon>
        <taxon>Pseudomonadota</taxon>
        <taxon>Alphaproteobacteria</taxon>
        <taxon>Minwuiales</taxon>
        <taxon>Minwuiaceae</taxon>
        <taxon>Minwuia</taxon>
    </lineage>
</organism>
<evidence type="ECO:0000259" key="5">
    <source>
        <dbReference type="Pfam" id="PF00296"/>
    </source>
</evidence>
<dbReference type="Pfam" id="PF00296">
    <property type="entry name" value="Bac_luciferase"/>
    <property type="match status" value="1"/>
</dbReference>
<feature type="domain" description="Luciferase-like" evidence="5">
    <location>
        <begin position="13"/>
        <end position="319"/>
    </location>
</feature>
<dbReference type="OrthoDB" id="9776438at2"/>
<protein>
    <recommendedName>
        <fullName evidence="5">Luciferase-like domain-containing protein</fullName>
    </recommendedName>
</protein>
<evidence type="ECO:0000256" key="2">
    <source>
        <dbReference type="ARBA" id="ARBA00022643"/>
    </source>
</evidence>
<proteinExistence type="predicted"/>
<evidence type="ECO:0000313" key="7">
    <source>
        <dbReference type="Proteomes" id="UP000229498"/>
    </source>
</evidence>